<comment type="caution">
    <text evidence="1">The sequence shown here is derived from an EMBL/GenBank/DDBJ whole genome shotgun (WGS) entry which is preliminary data.</text>
</comment>
<evidence type="ECO:0000313" key="2">
    <source>
        <dbReference type="Proteomes" id="UP001153334"/>
    </source>
</evidence>
<name>A0ACC2J6L3_9PEZI</name>
<sequence length="702" mass="78187">MDTNTLAENFGGKADDLATHQFSLDDVPDLSGKFAVVTGGSEGIGYGVTHTLLKHNIARVYILSVSKEVVDGATEAIQKELGKTAAKRTEWFLCDLADWKRTKEVADEIKRDTDTLDILVNNAGRGVMTYQLTDYGVDRHMAVNHMGHVVLTSHLLPLMGKTAERGTIVRIVNQASNAHRQAPSNTRFEDLEELNQNLGPISQYGRSKLANMLYSRYFTRKVTRAGQPNILMNSTHPGVQMSRNAALSPSAARRPSNWTSHLRQFSKSSTDKLFIEPSRSPDTASLASNSTIRDFQSSRRASERIYTVTINESLARDEVLLNFDLIGGSSIQPGTLMSITPIKADTDRSDRLQGSLYGSSRPPYQRTSAAPVDTRANDDDTRRYVFIAKDMPKDLKARMPNVEVYVAKHVGDAFSLRKGTQVVLAPVDNSSPAIEASHVELSFKDMYLSRSDMWKLAVADLADRTVYRGQVIYFLGSIKATVTTVFVDGRKFDSDGSGEIMFYKVVNGFLPALFKKWEMLQVKHLVSIVLFARVEYDVGLTTDLANTALYDNYYTGFQTSGNKRPYKDFYRVVMSEISNGEWTKILDQLKKEFNVFRRDINIHHREAMTNAMEIPEDSSVKGTSISKIKAEPSAAMYGNFLEAINLASSIYASDYVDRDLLRTGISIVLISPGPGVFEVEYETLRRTTEALPTITVSNSTKP</sequence>
<gene>
    <name evidence="1" type="ORF">ONZ43_g888</name>
</gene>
<protein>
    <submittedName>
        <fullName evidence="1">Uncharacterized protein</fullName>
    </submittedName>
</protein>
<reference evidence="1" key="1">
    <citation type="submission" date="2022-11" db="EMBL/GenBank/DDBJ databases">
        <title>Genome Sequence of Nemania bipapillata.</title>
        <authorList>
            <person name="Buettner E."/>
        </authorList>
    </citation>
    <scope>NUCLEOTIDE SEQUENCE</scope>
    <source>
        <strain evidence="1">CP14</strain>
    </source>
</reference>
<evidence type="ECO:0000313" key="1">
    <source>
        <dbReference type="EMBL" id="KAJ8123071.1"/>
    </source>
</evidence>
<proteinExistence type="predicted"/>
<dbReference type="EMBL" id="JAPESX010000130">
    <property type="protein sequence ID" value="KAJ8123071.1"/>
    <property type="molecule type" value="Genomic_DNA"/>
</dbReference>
<organism evidence="1 2">
    <name type="scientific">Nemania bipapillata</name>
    <dbReference type="NCBI Taxonomy" id="110536"/>
    <lineage>
        <taxon>Eukaryota</taxon>
        <taxon>Fungi</taxon>
        <taxon>Dikarya</taxon>
        <taxon>Ascomycota</taxon>
        <taxon>Pezizomycotina</taxon>
        <taxon>Sordariomycetes</taxon>
        <taxon>Xylariomycetidae</taxon>
        <taxon>Xylariales</taxon>
        <taxon>Xylariaceae</taxon>
        <taxon>Nemania</taxon>
    </lineage>
</organism>
<accession>A0ACC2J6L3</accession>
<keyword evidence="2" id="KW-1185">Reference proteome</keyword>
<dbReference type="Proteomes" id="UP001153334">
    <property type="component" value="Unassembled WGS sequence"/>
</dbReference>